<keyword evidence="4" id="KW-1185">Reference proteome</keyword>
<feature type="region of interest" description="Disordered" evidence="2">
    <location>
        <begin position="185"/>
        <end position="210"/>
    </location>
</feature>
<feature type="region of interest" description="Disordered" evidence="2">
    <location>
        <begin position="1"/>
        <end position="33"/>
    </location>
</feature>
<feature type="region of interest" description="Disordered" evidence="2">
    <location>
        <begin position="263"/>
        <end position="290"/>
    </location>
</feature>
<name>A0A1E7FXF6_9STRA</name>
<evidence type="ECO:0000313" key="3">
    <source>
        <dbReference type="EMBL" id="OEU22829.1"/>
    </source>
</evidence>
<dbReference type="Proteomes" id="UP000095751">
    <property type="component" value="Unassembled WGS sequence"/>
</dbReference>
<protein>
    <submittedName>
        <fullName evidence="3">Uncharacterized protein</fullName>
    </submittedName>
</protein>
<evidence type="ECO:0000313" key="4">
    <source>
        <dbReference type="Proteomes" id="UP000095751"/>
    </source>
</evidence>
<feature type="coiled-coil region" evidence="1">
    <location>
        <begin position="424"/>
        <end position="451"/>
    </location>
</feature>
<dbReference type="InParanoid" id="A0A1E7FXF6"/>
<evidence type="ECO:0000256" key="1">
    <source>
        <dbReference type="SAM" id="Coils"/>
    </source>
</evidence>
<dbReference type="EMBL" id="KV784353">
    <property type="protein sequence ID" value="OEU22829.1"/>
    <property type="molecule type" value="Genomic_DNA"/>
</dbReference>
<feature type="region of interest" description="Disordered" evidence="2">
    <location>
        <begin position="606"/>
        <end position="627"/>
    </location>
</feature>
<accession>A0A1E7FXF6</accession>
<dbReference type="AlphaFoldDB" id="A0A1E7FXF6"/>
<feature type="region of interest" description="Disordered" evidence="2">
    <location>
        <begin position="228"/>
        <end position="247"/>
    </location>
</feature>
<dbReference type="OrthoDB" id="48086at2759"/>
<organism evidence="3 4">
    <name type="scientific">Fragilariopsis cylindrus CCMP1102</name>
    <dbReference type="NCBI Taxonomy" id="635003"/>
    <lineage>
        <taxon>Eukaryota</taxon>
        <taxon>Sar</taxon>
        <taxon>Stramenopiles</taxon>
        <taxon>Ochrophyta</taxon>
        <taxon>Bacillariophyta</taxon>
        <taxon>Bacillariophyceae</taxon>
        <taxon>Bacillariophycidae</taxon>
        <taxon>Bacillariales</taxon>
        <taxon>Bacillariaceae</taxon>
        <taxon>Fragilariopsis</taxon>
    </lineage>
</organism>
<evidence type="ECO:0000256" key="2">
    <source>
        <dbReference type="SAM" id="MobiDB-lite"/>
    </source>
</evidence>
<sequence>MVSTTTAAPILTEEDGRSTVSSSSPSAGRRKALKEADSANQLRVLESYPLLKYFNISDRLLDHFQNAVYERRLNEAYVYGLRFANLGVSSLPQHPEWKRNTNSKGKKRLASQVEDVLCMMNVIKQRMDAEELMKIKTEMIAGEEEEIQKLEAEEHRKQQVDEVRQKEQQKRNILEKEREEFYAQQKSQRKKEIEQNNVTTKKKNTGTKKKEIEQSAMAKLSAMQAQMSSTDDYANQNEDKEKTSVVASKSIKTKAKGGNIIKNWFTGEERKSNPKTPTPSVDKDDSNRKASTTIVTKRAAENNTQQYSHPQEMEQKQLLQQENSEKPLSATLIKKKGTKINSLSDSISISSKSKNIVASTSKIDNGNSNKKKNLFLMTTPGNKVGEQCQRSQNENESLLDATNITTTIASTTATIIAAQQTHQSKKEKATIDKLQRAISLQEDRLEEIEEMQIPSLLRAAKAFLKEKNKKEALKCVAHKKRLERQTDVTKAAVFNMETQMFMLESAFEDRHVKKALDEAQAAIAGYQQSIGNPNAIMVDLANMSAPLPELEVGEDTDEELMEELEEWLSPEEKKKSRQGMNGVVDDDDVSLLSMPTFLPTVPVNAPVMEKSSSSSSSVEGVINDVMG</sequence>
<proteinExistence type="predicted"/>
<gene>
    <name evidence="3" type="ORF">FRACYDRAFT_259220</name>
</gene>
<dbReference type="Gene3D" id="1.10.287.1060">
    <property type="entry name" value="ESAT-6-like"/>
    <property type="match status" value="1"/>
</dbReference>
<dbReference type="Gene3D" id="1.20.58.80">
    <property type="entry name" value="Phosphotransferase system, lactose/cellobiose-type IIA subunit"/>
    <property type="match status" value="1"/>
</dbReference>
<reference evidence="3 4" key="1">
    <citation type="submission" date="2016-09" db="EMBL/GenBank/DDBJ databases">
        <title>Extensive genetic diversity and differential bi-allelic expression allows diatom success in the polar Southern Ocean.</title>
        <authorList>
            <consortium name="DOE Joint Genome Institute"/>
            <person name="Mock T."/>
            <person name="Otillar R.P."/>
            <person name="Strauss J."/>
            <person name="Dupont C."/>
            <person name="Frickenhaus S."/>
            <person name="Maumus F."/>
            <person name="Mcmullan M."/>
            <person name="Sanges R."/>
            <person name="Schmutz J."/>
            <person name="Toseland A."/>
            <person name="Valas R."/>
            <person name="Veluchamy A."/>
            <person name="Ward B.J."/>
            <person name="Allen A."/>
            <person name="Barry K."/>
            <person name="Falciatore A."/>
            <person name="Ferrante M."/>
            <person name="Fortunato A.E."/>
            <person name="Gloeckner G."/>
            <person name="Gruber A."/>
            <person name="Hipkin R."/>
            <person name="Janech M."/>
            <person name="Kroth P."/>
            <person name="Leese F."/>
            <person name="Lindquist E."/>
            <person name="Lyon B.R."/>
            <person name="Martin J."/>
            <person name="Mayer C."/>
            <person name="Parker M."/>
            <person name="Quesneville H."/>
            <person name="Raymond J."/>
            <person name="Uhlig C."/>
            <person name="Valentin K.U."/>
            <person name="Worden A.Z."/>
            <person name="Armbrust E.V."/>
            <person name="Bowler C."/>
            <person name="Green B."/>
            <person name="Moulton V."/>
            <person name="Van Oosterhout C."/>
            <person name="Grigoriev I."/>
        </authorList>
    </citation>
    <scope>NUCLEOTIDE SEQUENCE [LARGE SCALE GENOMIC DNA]</scope>
    <source>
        <strain evidence="3 4">CCMP1102</strain>
    </source>
</reference>
<dbReference type="KEGG" id="fcy:FRACYDRAFT_259220"/>
<keyword evidence="1" id="KW-0175">Coiled coil</keyword>